<dbReference type="RefSeq" id="WP_237442862.1">
    <property type="nucleotide sequence ID" value="NZ_CAKLPX010000001.1"/>
</dbReference>
<proteinExistence type="predicted"/>
<accession>A0ABN8EEX6</accession>
<evidence type="ECO:0000313" key="2">
    <source>
        <dbReference type="Proteomes" id="UP000838100"/>
    </source>
</evidence>
<dbReference type="EMBL" id="CAKLPX010000001">
    <property type="protein sequence ID" value="CAH0990173.1"/>
    <property type="molecule type" value="Genomic_DNA"/>
</dbReference>
<comment type="caution">
    <text evidence="1">The sequence shown here is derived from an EMBL/GenBank/DDBJ whole genome shotgun (WGS) entry which is preliminary data.</text>
</comment>
<gene>
    <name evidence="1" type="ORF">SIN8267_00258</name>
</gene>
<reference evidence="1" key="1">
    <citation type="submission" date="2021-12" db="EMBL/GenBank/DDBJ databases">
        <authorList>
            <person name="Rodrigo-Torres L."/>
            <person name="Arahal R. D."/>
            <person name="Lucena T."/>
        </authorList>
    </citation>
    <scope>NUCLEOTIDE SEQUENCE</scope>
    <source>
        <strain evidence="1">CECT 8267</strain>
    </source>
</reference>
<evidence type="ECO:0000313" key="1">
    <source>
        <dbReference type="EMBL" id="CAH0990173.1"/>
    </source>
</evidence>
<sequence length="111" mass="12548">MKIKDARVYPLSDIAALAQAAVQQQNIGIDPVIGISHRLREAGFDADMLTIENKATDRRILLVLHDDQPDTVDVEFGRGSEDPRFAFEKIKLSALTEALFIDWMVQQLRQQ</sequence>
<dbReference type="Proteomes" id="UP000838100">
    <property type="component" value="Unassembled WGS sequence"/>
</dbReference>
<protein>
    <submittedName>
        <fullName evidence="1">Uncharacterized protein</fullName>
    </submittedName>
</protein>
<keyword evidence="2" id="KW-1185">Reference proteome</keyword>
<organism evidence="1 2">
    <name type="scientific">Sinobacterium norvegicum</name>
    <dbReference type="NCBI Taxonomy" id="1641715"/>
    <lineage>
        <taxon>Bacteria</taxon>
        <taxon>Pseudomonadati</taxon>
        <taxon>Pseudomonadota</taxon>
        <taxon>Gammaproteobacteria</taxon>
        <taxon>Cellvibrionales</taxon>
        <taxon>Spongiibacteraceae</taxon>
        <taxon>Sinobacterium</taxon>
    </lineage>
</organism>
<name>A0ABN8EEX6_9GAMM</name>